<evidence type="ECO:0000313" key="2">
    <source>
        <dbReference type="Proteomes" id="UP000623172"/>
    </source>
</evidence>
<dbReference type="Proteomes" id="UP000623172">
    <property type="component" value="Unassembled WGS sequence"/>
</dbReference>
<sequence>MMLKLILCLAAVGTGTLIGIRAAKTYSCRLKLLMELRNGFAQLENSVVYGNLPLLDAFEAVKCGEYAGPIFREAAGNLRENRSMAVQNAFMAAFEFLPGKGYLDGEDMAVIAQFTEHLGSSGLSGQQKNFEFIQKQLGQRIEEARCRREKNQRMAKSLGVLGGMFVALMIL</sequence>
<evidence type="ECO:0000313" key="1">
    <source>
        <dbReference type="EMBL" id="MBC8531155.1"/>
    </source>
</evidence>
<organism evidence="1 2">
    <name type="scientific">Gehongia tenuis</name>
    <dbReference type="NCBI Taxonomy" id="2763655"/>
    <lineage>
        <taxon>Bacteria</taxon>
        <taxon>Bacillati</taxon>
        <taxon>Bacillota</taxon>
        <taxon>Clostridia</taxon>
        <taxon>Christensenellales</taxon>
        <taxon>Christensenellaceae</taxon>
        <taxon>Gehongia</taxon>
    </lineage>
</organism>
<protein>
    <submittedName>
        <fullName evidence="1">Stage III sporulation protein AB</fullName>
    </submittedName>
</protein>
<reference evidence="1" key="1">
    <citation type="submission" date="2020-08" db="EMBL/GenBank/DDBJ databases">
        <title>Genome public.</title>
        <authorList>
            <person name="Liu C."/>
            <person name="Sun Q."/>
        </authorList>
    </citation>
    <scope>NUCLEOTIDE SEQUENCE</scope>
    <source>
        <strain evidence="1">NSJ-53</strain>
    </source>
</reference>
<dbReference type="RefSeq" id="WP_249315250.1">
    <property type="nucleotide sequence ID" value="NZ_JACRSR010000001.1"/>
</dbReference>
<name>A0A926HPX4_9FIRM</name>
<comment type="caution">
    <text evidence="1">The sequence shown here is derived from an EMBL/GenBank/DDBJ whole genome shotgun (WGS) entry which is preliminary data.</text>
</comment>
<dbReference type="AlphaFoldDB" id="A0A926HPX4"/>
<dbReference type="InterPro" id="IPR014198">
    <property type="entry name" value="Spore_III_AB"/>
</dbReference>
<dbReference type="Pfam" id="PF09548">
    <property type="entry name" value="Spore_III_AB"/>
    <property type="match status" value="1"/>
</dbReference>
<dbReference type="EMBL" id="JACRSR010000001">
    <property type="protein sequence ID" value="MBC8531155.1"/>
    <property type="molecule type" value="Genomic_DNA"/>
</dbReference>
<gene>
    <name evidence="1" type="ORF">H8696_04750</name>
</gene>
<accession>A0A926HPX4</accession>
<proteinExistence type="predicted"/>
<keyword evidence="2" id="KW-1185">Reference proteome</keyword>
<dbReference type="PIRSF" id="PIRSF021435">
    <property type="entry name" value="SpoIIIAB"/>
    <property type="match status" value="1"/>
</dbReference>